<dbReference type="CDD" id="cd04862">
    <property type="entry name" value="PaeLigD_Pol_like"/>
    <property type="match status" value="1"/>
</dbReference>
<comment type="caution">
    <text evidence="23">The sequence shown here is derived from an EMBL/GenBank/DDBJ whole genome shotgun (WGS) entry which is preliminary data.</text>
</comment>
<evidence type="ECO:0000256" key="7">
    <source>
        <dbReference type="ARBA" id="ARBA00022723"/>
    </source>
</evidence>
<dbReference type="GO" id="GO:0004527">
    <property type="term" value="F:exonuclease activity"/>
    <property type="evidence" value="ECO:0007669"/>
    <property type="project" value="UniProtKB-KW"/>
</dbReference>
<evidence type="ECO:0000256" key="20">
    <source>
        <dbReference type="ARBA" id="ARBA00034003"/>
    </source>
</evidence>
<organism evidence="23 24">
    <name type="scientific">Rhodoplanes elegans</name>
    <dbReference type="NCBI Taxonomy" id="29408"/>
    <lineage>
        <taxon>Bacteria</taxon>
        <taxon>Pseudomonadati</taxon>
        <taxon>Pseudomonadota</taxon>
        <taxon>Alphaproteobacteria</taxon>
        <taxon>Hyphomicrobiales</taxon>
        <taxon>Nitrobacteraceae</taxon>
        <taxon>Rhodoplanes</taxon>
    </lineage>
</organism>
<comment type="catalytic activity">
    <reaction evidence="20">
        <text>ATP + (deoxyribonucleotide)n-3'-hydroxyl + 5'-phospho-(deoxyribonucleotide)m = (deoxyribonucleotide)n+m + AMP + diphosphate.</text>
        <dbReference type="EC" id="6.5.1.1"/>
    </reaction>
</comment>
<evidence type="ECO:0000256" key="11">
    <source>
        <dbReference type="ARBA" id="ARBA00022839"/>
    </source>
</evidence>
<dbReference type="EC" id="6.5.1.1" evidence="2"/>
<reference evidence="23 24" key="1">
    <citation type="submission" date="2017-07" db="EMBL/GenBank/DDBJ databases">
        <title>Draft Genome Sequences of Select Purple Nonsulfur Bacteria.</title>
        <authorList>
            <person name="Lasarre B."/>
            <person name="Mckinlay J.B."/>
        </authorList>
    </citation>
    <scope>NUCLEOTIDE SEQUENCE [LARGE SCALE GENOMIC DNA]</scope>
    <source>
        <strain evidence="23 24">DSM 11907</strain>
    </source>
</reference>
<keyword evidence="10" id="KW-0378">Hydrolase</keyword>
<dbReference type="Pfam" id="PF04679">
    <property type="entry name" value="DNA_ligase_A_C"/>
    <property type="match status" value="1"/>
</dbReference>
<dbReference type="AlphaFoldDB" id="A0A327K3N0"/>
<evidence type="ECO:0000256" key="18">
    <source>
        <dbReference type="ARBA" id="ARBA00023268"/>
    </source>
</evidence>
<evidence type="ECO:0000256" key="12">
    <source>
        <dbReference type="ARBA" id="ARBA00022840"/>
    </source>
</evidence>
<dbReference type="Gene3D" id="3.30.470.30">
    <property type="entry name" value="DNA ligase/mRNA capping enzyme"/>
    <property type="match status" value="1"/>
</dbReference>
<dbReference type="GO" id="GO:0003910">
    <property type="term" value="F:DNA ligase (ATP) activity"/>
    <property type="evidence" value="ECO:0007669"/>
    <property type="project" value="UniProtKB-EC"/>
</dbReference>
<dbReference type="Proteomes" id="UP000248863">
    <property type="component" value="Unassembled WGS sequence"/>
</dbReference>
<comment type="cofactor">
    <cofactor evidence="1">
        <name>Mn(2+)</name>
        <dbReference type="ChEBI" id="CHEBI:29035"/>
    </cofactor>
</comment>
<evidence type="ECO:0000256" key="10">
    <source>
        <dbReference type="ARBA" id="ARBA00022801"/>
    </source>
</evidence>
<dbReference type="SUPFAM" id="SSF50249">
    <property type="entry name" value="Nucleic acid-binding proteins"/>
    <property type="match status" value="1"/>
</dbReference>
<dbReference type="GO" id="GO:0005524">
    <property type="term" value="F:ATP binding"/>
    <property type="evidence" value="ECO:0007669"/>
    <property type="project" value="UniProtKB-KW"/>
</dbReference>
<evidence type="ECO:0000256" key="9">
    <source>
        <dbReference type="ARBA" id="ARBA00022763"/>
    </source>
</evidence>
<keyword evidence="11" id="KW-0269">Exonuclease</keyword>
<keyword evidence="5" id="KW-0548">Nucleotidyltransferase</keyword>
<evidence type="ECO:0000256" key="2">
    <source>
        <dbReference type="ARBA" id="ARBA00012727"/>
    </source>
</evidence>
<dbReference type="NCBIfam" id="TIGR02779">
    <property type="entry name" value="NHEJ_ligase_lig"/>
    <property type="match status" value="1"/>
</dbReference>
<evidence type="ECO:0000256" key="5">
    <source>
        <dbReference type="ARBA" id="ARBA00022695"/>
    </source>
</evidence>
<evidence type="ECO:0000259" key="22">
    <source>
        <dbReference type="PROSITE" id="PS50160"/>
    </source>
</evidence>
<gene>
    <name evidence="23" type="primary">ligD</name>
    <name evidence="23" type="ORF">CH338_22700</name>
</gene>
<keyword evidence="3 23" id="KW-0436">Ligase</keyword>
<evidence type="ECO:0000256" key="1">
    <source>
        <dbReference type="ARBA" id="ARBA00001936"/>
    </source>
</evidence>
<evidence type="ECO:0000256" key="16">
    <source>
        <dbReference type="ARBA" id="ARBA00023204"/>
    </source>
</evidence>
<evidence type="ECO:0000256" key="19">
    <source>
        <dbReference type="ARBA" id="ARBA00029943"/>
    </source>
</evidence>
<dbReference type="EMBL" id="NPEU01000366">
    <property type="protein sequence ID" value="RAI33350.1"/>
    <property type="molecule type" value="Genomic_DNA"/>
</dbReference>
<dbReference type="InterPro" id="IPR012310">
    <property type="entry name" value="DNA_ligase_ATP-dep_cent"/>
</dbReference>
<sequence>MGGAAVPHPQRSGKGTAEASRAPKRKSSSAPLPDFVPPCLATLADAPPDGPDWIHEIKFDGYRIQARLENGDVVLRTRKGLDWTKRFRSVAKAVAALPAATALIDGEIVVETAAGVSDFAALQAALEAGRESFVYDVFDLLHLDGHDLTTRPLSERKAALAALIAKAPEGTLLRFSDHLAESGAVVHKHACRMGLEGIVSKRSDAPYRSGRGTDWIKSKCSDRQEFVVGGYRLATGASRAVGALAVGTFQGGVLQYVGRIGTGYTEKTARDLFKRLSPLKVDKLPFDRLPADERRKDMVWVKPELVIEAELRGRTGTGLLRHAAFKGLREDKAAHEVVRETPEPVADVEKTMATARKSASKTSRAASPLPARGERNRGTAPETAAPPKLTNPQRVYWQDVDVTKQGLADYYAQVWDWIAPHVVRRPLALLRCPNGVGSECFVQKHSHATFDKSRILTVDDDGEELIAIDSLDGLLALVQAGVLEIHVWGSTIDRVDLNDRLVFDLDPGPDVTWADVVAGAKEVRDRLADLKLESFVKTSGGKGLHIVVPHAGADWTTAKEFSKQIALAMTADSPQKYLAKMTKSARVGKIFVDYLRNGRGATAVAAYSPRARPGAPVSTPVAWSEVTAKLSPARWTVLNLMDRLKRLKADPWAEIGKVKQTLPGL</sequence>
<evidence type="ECO:0000313" key="24">
    <source>
        <dbReference type="Proteomes" id="UP000248863"/>
    </source>
</evidence>
<dbReference type="CDD" id="cd07906">
    <property type="entry name" value="Adenylation_DNA_ligase_LigD_LigC"/>
    <property type="match status" value="1"/>
</dbReference>
<keyword evidence="17" id="KW-0464">Manganese</keyword>
<dbReference type="InterPro" id="IPR052171">
    <property type="entry name" value="NHEJ_LigD"/>
</dbReference>
<name>A0A327K3N0_9BRAD</name>
<dbReference type="Gene3D" id="2.40.50.140">
    <property type="entry name" value="Nucleic acid-binding proteins"/>
    <property type="match status" value="1"/>
</dbReference>
<keyword evidence="9" id="KW-0227">DNA damage</keyword>
<dbReference type="GO" id="GO:0003887">
    <property type="term" value="F:DNA-directed DNA polymerase activity"/>
    <property type="evidence" value="ECO:0007669"/>
    <property type="project" value="UniProtKB-KW"/>
</dbReference>
<dbReference type="CDD" id="cd07971">
    <property type="entry name" value="OBF_DNA_ligase_LigD"/>
    <property type="match status" value="1"/>
</dbReference>
<feature type="region of interest" description="Disordered" evidence="21">
    <location>
        <begin position="352"/>
        <end position="391"/>
    </location>
</feature>
<dbReference type="Pfam" id="PF01068">
    <property type="entry name" value="DNA_ligase_A_M"/>
    <property type="match status" value="1"/>
</dbReference>
<evidence type="ECO:0000256" key="15">
    <source>
        <dbReference type="ARBA" id="ARBA00023172"/>
    </source>
</evidence>
<dbReference type="RefSeq" id="WP_111359362.1">
    <property type="nucleotide sequence ID" value="NZ_NPEU01000366.1"/>
</dbReference>
<dbReference type="SUPFAM" id="SSF56091">
    <property type="entry name" value="DNA ligase/mRNA capping enzyme, catalytic domain"/>
    <property type="match status" value="1"/>
</dbReference>
<dbReference type="PROSITE" id="PS50160">
    <property type="entry name" value="DNA_LIGASE_A3"/>
    <property type="match status" value="1"/>
</dbReference>
<evidence type="ECO:0000256" key="3">
    <source>
        <dbReference type="ARBA" id="ARBA00022598"/>
    </source>
</evidence>
<keyword evidence="8" id="KW-0547">Nucleotide-binding</keyword>
<accession>A0A327K3N0</accession>
<dbReference type="InterPro" id="IPR012340">
    <property type="entry name" value="NA-bd_OB-fold"/>
</dbReference>
<keyword evidence="24" id="KW-1185">Reference proteome</keyword>
<keyword evidence="14" id="KW-0238">DNA-binding</keyword>
<keyword evidence="6" id="KW-0540">Nuclease</keyword>
<evidence type="ECO:0000256" key="13">
    <source>
        <dbReference type="ARBA" id="ARBA00022932"/>
    </source>
</evidence>
<dbReference type="GO" id="GO:0046872">
    <property type="term" value="F:metal ion binding"/>
    <property type="evidence" value="ECO:0007669"/>
    <property type="project" value="UniProtKB-KW"/>
</dbReference>
<feature type="domain" description="ATP-dependent DNA ligase family profile" evidence="22">
    <location>
        <begin position="137"/>
        <end position="252"/>
    </location>
</feature>
<dbReference type="GO" id="GO:0003677">
    <property type="term" value="F:DNA binding"/>
    <property type="evidence" value="ECO:0007669"/>
    <property type="project" value="UniProtKB-KW"/>
</dbReference>
<dbReference type="Pfam" id="PF21686">
    <property type="entry name" value="LigD_Prim-Pol"/>
    <property type="match status" value="1"/>
</dbReference>
<dbReference type="PANTHER" id="PTHR42705">
    <property type="entry name" value="BIFUNCTIONAL NON-HOMOLOGOUS END JOINING PROTEIN LIGD"/>
    <property type="match status" value="1"/>
</dbReference>
<dbReference type="InterPro" id="IPR014143">
    <property type="entry name" value="NHEJ_ligase_prk"/>
</dbReference>
<proteinExistence type="predicted"/>
<dbReference type="GO" id="GO:0006310">
    <property type="term" value="P:DNA recombination"/>
    <property type="evidence" value="ECO:0007669"/>
    <property type="project" value="UniProtKB-KW"/>
</dbReference>
<feature type="region of interest" description="Disordered" evidence="21">
    <location>
        <begin position="1"/>
        <end position="33"/>
    </location>
</feature>
<dbReference type="Gene3D" id="3.30.1490.70">
    <property type="match status" value="1"/>
</dbReference>
<protein>
    <recommendedName>
        <fullName evidence="2">DNA ligase (ATP)</fullName>
        <ecNumber evidence="2">6.5.1.1</ecNumber>
    </recommendedName>
    <alternativeName>
        <fullName evidence="19">NHEJ DNA polymerase</fullName>
    </alternativeName>
</protein>
<keyword evidence="16" id="KW-0234">DNA repair</keyword>
<dbReference type="InterPro" id="IPR033651">
    <property type="entry name" value="PaeLigD_Pol-like"/>
</dbReference>
<evidence type="ECO:0000256" key="4">
    <source>
        <dbReference type="ARBA" id="ARBA00022679"/>
    </source>
</evidence>
<dbReference type="GO" id="GO:0006281">
    <property type="term" value="P:DNA repair"/>
    <property type="evidence" value="ECO:0007669"/>
    <property type="project" value="UniProtKB-KW"/>
</dbReference>
<evidence type="ECO:0000256" key="21">
    <source>
        <dbReference type="SAM" id="MobiDB-lite"/>
    </source>
</evidence>
<keyword evidence="12" id="KW-0067">ATP-binding</keyword>
<dbReference type="InterPro" id="IPR014145">
    <property type="entry name" value="LigD_pol_dom"/>
</dbReference>
<dbReference type="InterPro" id="IPR014146">
    <property type="entry name" value="LigD_ligase_dom"/>
</dbReference>
<dbReference type="Gene3D" id="3.90.920.10">
    <property type="entry name" value="DNA primase, PRIM domain"/>
    <property type="match status" value="1"/>
</dbReference>
<keyword evidence="7" id="KW-0479">Metal-binding</keyword>
<keyword evidence="15" id="KW-0233">DNA recombination</keyword>
<keyword evidence="18" id="KW-0511">Multifunctional enzyme</keyword>
<evidence type="ECO:0000313" key="23">
    <source>
        <dbReference type="EMBL" id="RAI33350.1"/>
    </source>
</evidence>
<evidence type="ECO:0000256" key="8">
    <source>
        <dbReference type="ARBA" id="ARBA00022741"/>
    </source>
</evidence>
<dbReference type="OrthoDB" id="9802472at2"/>
<evidence type="ECO:0000256" key="17">
    <source>
        <dbReference type="ARBA" id="ARBA00023211"/>
    </source>
</evidence>
<keyword evidence="13" id="KW-0239">DNA-directed DNA polymerase</keyword>
<keyword evidence="4" id="KW-0808">Transferase</keyword>
<evidence type="ECO:0000256" key="14">
    <source>
        <dbReference type="ARBA" id="ARBA00023125"/>
    </source>
</evidence>
<dbReference type="InterPro" id="IPR012309">
    <property type="entry name" value="DNA_ligase_ATP-dep_C"/>
</dbReference>
<dbReference type="NCBIfam" id="TIGR02778">
    <property type="entry name" value="ligD_pol"/>
    <property type="match status" value="1"/>
</dbReference>
<dbReference type="PANTHER" id="PTHR42705:SF2">
    <property type="entry name" value="BIFUNCTIONAL NON-HOMOLOGOUS END JOINING PROTEIN LIGD"/>
    <property type="match status" value="1"/>
</dbReference>
<feature type="compositionally biased region" description="Low complexity" evidence="21">
    <location>
        <begin position="353"/>
        <end position="367"/>
    </location>
</feature>
<evidence type="ECO:0000256" key="6">
    <source>
        <dbReference type="ARBA" id="ARBA00022722"/>
    </source>
</evidence>
<dbReference type="NCBIfam" id="TIGR02776">
    <property type="entry name" value="NHEJ_ligase_prk"/>
    <property type="match status" value="1"/>
</dbReference>